<evidence type="ECO:0000256" key="1">
    <source>
        <dbReference type="ARBA" id="ARBA00008056"/>
    </source>
</evidence>
<sequence length="369" mass="41444">MAAKAPQNSQLSNEASFTNNIPVPKTKIFVKSLAESPDLISIPSSYASMTETPNIENQELLEESEVKFPTIDFSLLTSGNPDQRSKVVDELAKACEEWGFFMVINHEVPERLMEAVIDGCREFFDLSDEDKLEFEGKHLLDPIRCGTSFNTTQEKVFYWRDYVKTFVHPQFHFPHKPPGFSEIAREYSKRTREVFLGIVEGISESLGLKADGIYKTLNLESGLQIFMSNLYPPCPQPELAQGLPPHSDHGFLTFLTQNGVDGLQVQHNGKWINVSPIPNSFLVNTGDQLEILSNGKYKSLIHRVVLHRNKSRISLSIANGPSLDIVVTPAPELTACQPPAYAGIKYKDFLELQQSNDLYGKSVLDRVRI</sequence>
<keyword evidence="2 5" id="KW-0479">Metal-binding</keyword>
<evidence type="ECO:0000256" key="4">
    <source>
        <dbReference type="ARBA" id="ARBA00023004"/>
    </source>
</evidence>
<feature type="domain" description="Fe2OG dioxygenase" evidence="6">
    <location>
        <begin position="221"/>
        <end position="321"/>
    </location>
</feature>
<evidence type="ECO:0000313" key="8">
    <source>
        <dbReference type="Proteomes" id="UP000237000"/>
    </source>
</evidence>
<name>A0A2P5EVQ2_TREOI</name>
<dbReference type="FunFam" id="2.60.120.330:FF:000134">
    <property type="entry name" value="Uncharacterized protein"/>
    <property type="match status" value="1"/>
</dbReference>
<evidence type="ECO:0000256" key="2">
    <source>
        <dbReference type="ARBA" id="ARBA00022723"/>
    </source>
</evidence>
<dbReference type="PANTHER" id="PTHR47991">
    <property type="entry name" value="OXOGLUTARATE/IRON-DEPENDENT DIOXYGENASE"/>
    <property type="match status" value="1"/>
</dbReference>
<dbReference type="InterPro" id="IPR050295">
    <property type="entry name" value="Plant_2OG-oxidoreductases"/>
</dbReference>
<dbReference type="InterPro" id="IPR027443">
    <property type="entry name" value="IPNS-like_sf"/>
</dbReference>
<keyword evidence="5" id="KW-0560">Oxidoreductase</keyword>
<comment type="caution">
    <text evidence="7">The sequence shown here is derived from an EMBL/GenBank/DDBJ whole genome shotgun (WGS) entry which is preliminary data.</text>
</comment>
<dbReference type="InParanoid" id="A0A2P5EVQ2"/>
<dbReference type="GO" id="GO:0046872">
    <property type="term" value="F:metal ion binding"/>
    <property type="evidence" value="ECO:0007669"/>
    <property type="project" value="UniProtKB-KW"/>
</dbReference>
<evidence type="ECO:0000256" key="3">
    <source>
        <dbReference type="ARBA" id="ARBA00022896"/>
    </source>
</evidence>
<dbReference type="SUPFAM" id="SSF51197">
    <property type="entry name" value="Clavaminate synthase-like"/>
    <property type="match status" value="1"/>
</dbReference>
<evidence type="ECO:0000259" key="6">
    <source>
        <dbReference type="PROSITE" id="PS51471"/>
    </source>
</evidence>
<keyword evidence="7" id="KW-0223">Dioxygenase</keyword>
<evidence type="ECO:0000313" key="7">
    <source>
        <dbReference type="EMBL" id="PON89626.1"/>
    </source>
</evidence>
<evidence type="ECO:0000256" key="5">
    <source>
        <dbReference type="RuleBase" id="RU003682"/>
    </source>
</evidence>
<dbReference type="Proteomes" id="UP000237000">
    <property type="component" value="Unassembled WGS sequence"/>
</dbReference>
<dbReference type="InterPro" id="IPR044861">
    <property type="entry name" value="IPNS-like_FE2OG_OXY"/>
</dbReference>
<dbReference type="GO" id="GO:0051213">
    <property type="term" value="F:dioxygenase activity"/>
    <property type="evidence" value="ECO:0007669"/>
    <property type="project" value="UniProtKB-KW"/>
</dbReference>
<organism evidence="7 8">
    <name type="scientific">Trema orientale</name>
    <name type="common">Charcoal tree</name>
    <name type="synonym">Celtis orientalis</name>
    <dbReference type="NCBI Taxonomy" id="63057"/>
    <lineage>
        <taxon>Eukaryota</taxon>
        <taxon>Viridiplantae</taxon>
        <taxon>Streptophyta</taxon>
        <taxon>Embryophyta</taxon>
        <taxon>Tracheophyta</taxon>
        <taxon>Spermatophyta</taxon>
        <taxon>Magnoliopsida</taxon>
        <taxon>eudicotyledons</taxon>
        <taxon>Gunneridae</taxon>
        <taxon>Pentapetalae</taxon>
        <taxon>rosids</taxon>
        <taxon>fabids</taxon>
        <taxon>Rosales</taxon>
        <taxon>Cannabaceae</taxon>
        <taxon>Trema</taxon>
    </lineage>
</organism>
<dbReference type="STRING" id="63057.A0A2P5EVQ2"/>
<reference evidence="8" key="1">
    <citation type="submission" date="2016-06" db="EMBL/GenBank/DDBJ databases">
        <title>Parallel loss of symbiosis genes in relatives of nitrogen-fixing non-legume Parasponia.</title>
        <authorList>
            <person name="Van Velzen R."/>
            <person name="Holmer R."/>
            <person name="Bu F."/>
            <person name="Rutten L."/>
            <person name="Van Zeijl A."/>
            <person name="Liu W."/>
            <person name="Santuari L."/>
            <person name="Cao Q."/>
            <person name="Sharma T."/>
            <person name="Shen D."/>
            <person name="Roswanjaya Y."/>
            <person name="Wardhani T."/>
            <person name="Kalhor M.S."/>
            <person name="Jansen J."/>
            <person name="Van den Hoogen J."/>
            <person name="Gungor B."/>
            <person name="Hartog M."/>
            <person name="Hontelez J."/>
            <person name="Verver J."/>
            <person name="Yang W.-C."/>
            <person name="Schijlen E."/>
            <person name="Repin R."/>
            <person name="Schilthuizen M."/>
            <person name="Schranz E."/>
            <person name="Heidstra R."/>
            <person name="Miyata K."/>
            <person name="Fedorova E."/>
            <person name="Kohlen W."/>
            <person name="Bisseling T."/>
            <person name="Smit S."/>
            <person name="Geurts R."/>
        </authorList>
    </citation>
    <scope>NUCLEOTIDE SEQUENCE [LARGE SCALE GENOMIC DNA]</scope>
    <source>
        <strain evidence="8">cv. RG33-2</strain>
    </source>
</reference>
<accession>A0A2P5EVQ2</accession>
<dbReference type="AlphaFoldDB" id="A0A2P5EVQ2"/>
<dbReference type="GO" id="GO:0031418">
    <property type="term" value="F:L-ascorbic acid binding"/>
    <property type="evidence" value="ECO:0007669"/>
    <property type="project" value="UniProtKB-KW"/>
</dbReference>
<keyword evidence="3" id="KW-0847">Vitamin C</keyword>
<dbReference type="EMBL" id="JXTC01000092">
    <property type="protein sequence ID" value="PON89626.1"/>
    <property type="molecule type" value="Genomic_DNA"/>
</dbReference>
<dbReference type="InterPro" id="IPR026992">
    <property type="entry name" value="DIOX_N"/>
</dbReference>
<dbReference type="Gene3D" id="2.60.120.330">
    <property type="entry name" value="B-lactam Antibiotic, Isopenicillin N Synthase, Chain"/>
    <property type="match status" value="1"/>
</dbReference>
<dbReference type="OrthoDB" id="288590at2759"/>
<keyword evidence="8" id="KW-1185">Reference proteome</keyword>
<comment type="similarity">
    <text evidence="1 5">Belongs to the iron/ascorbate-dependent oxidoreductase family.</text>
</comment>
<dbReference type="InterPro" id="IPR005123">
    <property type="entry name" value="Oxoglu/Fe-dep_dioxygenase_dom"/>
</dbReference>
<dbReference type="PROSITE" id="PS51471">
    <property type="entry name" value="FE2OG_OXY"/>
    <property type="match status" value="1"/>
</dbReference>
<gene>
    <name evidence="7" type="ORF">TorRG33x02_146080</name>
</gene>
<proteinExistence type="inferred from homology"/>
<protein>
    <submittedName>
        <fullName evidence="7">Oxoglutarate/iron-dependent dioxygenase</fullName>
    </submittedName>
</protein>
<keyword evidence="4 5" id="KW-0408">Iron</keyword>
<dbReference type="Pfam" id="PF14226">
    <property type="entry name" value="DIOX_N"/>
    <property type="match status" value="1"/>
</dbReference>
<dbReference type="Pfam" id="PF03171">
    <property type="entry name" value="2OG-FeII_Oxy"/>
    <property type="match status" value="1"/>
</dbReference>